<dbReference type="Gene3D" id="1.10.10.350">
    <property type="match status" value="1"/>
</dbReference>
<evidence type="ECO:0000256" key="6">
    <source>
        <dbReference type="ARBA" id="ARBA00022840"/>
    </source>
</evidence>
<dbReference type="GO" id="GO:0004824">
    <property type="term" value="F:lysine-tRNA ligase activity"/>
    <property type="evidence" value="ECO:0007669"/>
    <property type="project" value="UniProtKB-UniRule"/>
</dbReference>
<dbReference type="PANTHER" id="PTHR37940:SF1">
    <property type="entry name" value="LYSINE--TRNA LIGASE"/>
    <property type="match status" value="1"/>
</dbReference>
<keyword evidence="5 10" id="KW-0547">Nucleotide-binding</keyword>
<dbReference type="RefSeq" id="WP_126020803.1">
    <property type="nucleotide sequence ID" value="NZ_CP034437.1"/>
</dbReference>
<evidence type="ECO:0000256" key="1">
    <source>
        <dbReference type="ARBA" id="ARBA00004496"/>
    </source>
</evidence>
<organism evidence="11 12">
    <name type="scientific">Paenibacillus albus</name>
    <dbReference type="NCBI Taxonomy" id="2495582"/>
    <lineage>
        <taxon>Bacteria</taxon>
        <taxon>Bacillati</taxon>
        <taxon>Bacillota</taxon>
        <taxon>Bacilli</taxon>
        <taxon>Bacillales</taxon>
        <taxon>Paenibacillaceae</taxon>
        <taxon>Paenibacillus</taxon>
    </lineage>
</organism>
<dbReference type="EMBL" id="CP034437">
    <property type="protein sequence ID" value="AZN43882.1"/>
    <property type="molecule type" value="Genomic_DNA"/>
</dbReference>
<sequence length="518" mass="60557">MHWAERIANQLVESHPERHTFVCASGISPSGSVHIGNFREIVTTYFVTKALKKHGKQVRFIFSWDDFDRFRKVPANVDDSFEQYLGMPYSEVPCPFGCHSSYAEHFEKEFERALAVFDMKPTFIYQSKEYQSGSYNPSIVHALNKRKEIYDILMTYKTDGAKEEERESFYPVHVYCEACRKDSTSILSFDEQQQSLVYQCKCGHQDTFSILQATNMKLHWKIDWPMRWNAEGVVFEPGGRDHSSETGSYNVSKVISEQIFGYPAPYYVPYEFISIKGSPAKMSSSSGNNYTPDDLLNLYAPENILFLFAKYLPNASFHIGLDEDVIKNYTEYERYREGYVSQSLSSEVKAAFELSLRTEQTLHKTPKFSLVASILPLVNFDINLLRQLLSRNGEDYSMEQLEEVAKRVEYWIKHWYPQRMITVNQSKDAAYYESLQLIERQWIAAFCELLRNETIDEEHRMESIYEICFDEDKKEMKKNQKRLFSIIYQLVLNRNEGPRIPYLIQSVGESRLLSLLDF</sequence>
<keyword evidence="12" id="KW-1185">Reference proteome</keyword>
<evidence type="ECO:0000256" key="10">
    <source>
        <dbReference type="HAMAP-Rule" id="MF_00177"/>
    </source>
</evidence>
<gene>
    <name evidence="10" type="primary">lysS</name>
    <name evidence="11" type="ORF">EJC50_24020</name>
</gene>
<keyword evidence="7 10" id="KW-0648">Protein biosynthesis</keyword>
<evidence type="ECO:0000313" key="12">
    <source>
        <dbReference type="Proteomes" id="UP000272528"/>
    </source>
</evidence>
<protein>
    <recommendedName>
        <fullName evidence="10">Lysine--tRNA ligase</fullName>
        <ecNumber evidence="10">6.1.1.6</ecNumber>
    </recommendedName>
    <alternativeName>
        <fullName evidence="10">Lysyl-tRNA synthetase</fullName>
        <shortName evidence="10">LysRS</shortName>
    </alternativeName>
</protein>
<dbReference type="SUPFAM" id="SSF52374">
    <property type="entry name" value="Nucleotidylyl transferase"/>
    <property type="match status" value="1"/>
</dbReference>
<dbReference type="GO" id="GO:0005524">
    <property type="term" value="F:ATP binding"/>
    <property type="evidence" value="ECO:0007669"/>
    <property type="project" value="UniProtKB-UniRule"/>
</dbReference>
<dbReference type="InterPro" id="IPR020751">
    <property type="entry name" value="aa-tRNA-synth_I_codon-bd_sub2"/>
</dbReference>
<dbReference type="Pfam" id="PF01921">
    <property type="entry name" value="tRNA-synt_1f"/>
    <property type="match status" value="1"/>
</dbReference>
<dbReference type="Proteomes" id="UP000272528">
    <property type="component" value="Chromosome"/>
</dbReference>
<comment type="catalytic activity">
    <reaction evidence="9 10">
        <text>tRNA(Lys) + L-lysine + ATP = L-lysyl-tRNA(Lys) + AMP + diphosphate</text>
        <dbReference type="Rhea" id="RHEA:20792"/>
        <dbReference type="Rhea" id="RHEA-COMP:9696"/>
        <dbReference type="Rhea" id="RHEA-COMP:9697"/>
        <dbReference type="ChEBI" id="CHEBI:30616"/>
        <dbReference type="ChEBI" id="CHEBI:32551"/>
        <dbReference type="ChEBI" id="CHEBI:33019"/>
        <dbReference type="ChEBI" id="CHEBI:78442"/>
        <dbReference type="ChEBI" id="CHEBI:78529"/>
        <dbReference type="ChEBI" id="CHEBI:456215"/>
        <dbReference type="EC" id="6.1.1.6"/>
    </reaction>
</comment>
<dbReference type="HAMAP" id="MF_00177">
    <property type="entry name" value="Lys_tRNA_synth_class1"/>
    <property type="match status" value="1"/>
</dbReference>
<dbReference type="InterPro" id="IPR014729">
    <property type="entry name" value="Rossmann-like_a/b/a_fold"/>
</dbReference>
<feature type="short sequence motif" description="'HIGH' region" evidence="10">
    <location>
        <begin position="29"/>
        <end position="37"/>
    </location>
</feature>
<name>A0A3S9ADQ7_9BACL</name>
<dbReference type="GO" id="GO:0005737">
    <property type="term" value="C:cytoplasm"/>
    <property type="evidence" value="ECO:0007669"/>
    <property type="project" value="UniProtKB-SubCell"/>
</dbReference>
<dbReference type="InterPro" id="IPR042078">
    <property type="entry name" value="Lys-tRNA-ligase_SC_fold"/>
</dbReference>
<keyword evidence="3 10" id="KW-0963">Cytoplasm</keyword>
<dbReference type="PANTHER" id="PTHR37940">
    <property type="entry name" value="LYSINE--TRNA LIGASE"/>
    <property type="match status" value="1"/>
</dbReference>
<comment type="caution">
    <text evidence="10">Lacks conserved residue(s) required for the propagation of feature annotation.</text>
</comment>
<evidence type="ECO:0000313" key="11">
    <source>
        <dbReference type="EMBL" id="AZN43882.1"/>
    </source>
</evidence>
<dbReference type="GO" id="GO:0006430">
    <property type="term" value="P:lysyl-tRNA aminoacylation"/>
    <property type="evidence" value="ECO:0007669"/>
    <property type="project" value="UniProtKB-UniRule"/>
</dbReference>
<evidence type="ECO:0000256" key="2">
    <source>
        <dbReference type="ARBA" id="ARBA00005594"/>
    </source>
</evidence>
<evidence type="ECO:0000256" key="3">
    <source>
        <dbReference type="ARBA" id="ARBA00022490"/>
    </source>
</evidence>
<keyword evidence="6 10" id="KW-0067">ATP-binding</keyword>
<evidence type="ECO:0000256" key="8">
    <source>
        <dbReference type="ARBA" id="ARBA00023146"/>
    </source>
</evidence>
<evidence type="ECO:0000256" key="4">
    <source>
        <dbReference type="ARBA" id="ARBA00022598"/>
    </source>
</evidence>
<dbReference type="AlphaFoldDB" id="A0A3S9ADQ7"/>
<proteinExistence type="inferred from homology"/>
<dbReference type="Gene3D" id="3.40.50.620">
    <property type="entry name" value="HUPs"/>
    <property type="match status" value="1"/>
</dbReference>
<reference evidence="12" key="1">
    <citation type="submission" date="2018-12" db="EMBL/GenBank/DDBJ databases">
        <title>Genome sequence of Peanibacillus sp.</title>
        <authorList>
            <person name="Subramani G."/>
            <person name="Srinivasan S."/>
            <person name="Kim M.K."/>
        </authorList>
    </citation>
    <scope>NUCLEOTIDE SEQUENCE [LARGE SCALE GENOMIC DNA]</scope>
    <source>
        <strain evidence="12">18JY67-1</strain>
    </source>
</reference>
<evidence type="ECO:0000256" key="5">
    <source>
        <dbReference type="ARBA" id="ARBA00022741"/>
    </source>
</evidence>
<dbReference type="KEGG" id="palb:EJC50_24020"/>
<dbReference type="EC" id="6.1.1.6" evidence="10"/>
<keyword evidence="4 10" id="KW-0436">Ligase</keyword>
<dbReference type="PROSITE" id="PS00178">
    <property type="entry name" value="AA_TRNA_LIGASE_I"/>
    <property type="match status" value="1"/>
</dbReference>
<dbReference type="GO" id="GO:0000049">
    <property type="term" value="F:tRNA binding"/>
    <property type="evidence" value="ECO:0007669"/>
    <property type="project" value="InterPro"/>
</dbReference>
<dbReference type="OrthoDB" id="9803151at2"/>
<comment type="subcellular location">
    <subcellularLocation>
        <location evidence="1 10">Cytoplasm</location>
    </subcellularLocation>
</comment>
<dbReference type="SUPFAM" id="SSF48163">
    <property type="entry name" value="An anticodon-binding domain of class I aminoacyl-tRNA synthetases"/>
    <property type="match status" value="1"/>
</dbReference>
<dbReference type="Gene3D" id="6.10.20.10">
    <property type="entry name" value="Lysine tRNA ligase, stem contact fold domain"/>
    <property type="match status" value="1"/>
</dbReference>
<accession>A0A3S9ADQ7</accession>
<dbReference type="InterPro" id="IPR001412">
    <property type="entry name" value="aa-tRNA-synth_I_CS"/>
</dbReference>
<keyword evidence="8 10" id="KW-0030">Aminoacyl-tRNA synthetase</keyword>
<evidence type="ECO:0000256" key="7">
    <source>
        <dbReference type="ARBA" id="ARBA00022917"/>
    </source>
</evidence>
<dbReference type="NCBIfam" id="TIGR00467">
    <property type="entry name" value="lysS_arch"/>
    <property type="match status" value="1"/>
</dbReference>
<dbReference type="InterPro" id="IPR008925">
    <property type="entry name" value="aa_tRNA-synth_I_cd-bd_sf"/>
</dbReference>
<feature type="short sequence motif" description="'KMSKS' region" evidence="10">
    <location>
        <begin position="281"/>
        <end position="285"/>
    </location>
</feature>
<dbReference type="InterPro" id="IPR002904">
    <property type="entry name" value="Lys-tRNA-ligase"/>
</dbReference>
<evidence type="ECO:0000256" key="9">
    <source>
        <dbReference type="ARBA" id="ARBA00048573"/>
    </source>
</evidence>
<comment type="similarity">
    <text evidence="2 10">Belongs to the class-I aminoacyl-tRNA synthetase family.</text>
</comment>